<protein>
    <submittedName>
        <fullName evidence="1">Uncharacterized protein</fullName>
    </submittedName>
</protein>
<sequence length="88" mass="10113">MFLELNQSWDWNEHWTNNKFPGDNEYKTSSQPALVYVTKLDTNSREEMELKPIGHSHYSGKDGKLYDNLNTLSTALKIANKITAVVKP</sequence>
<reference evidence="1" key="1">
    <citation type="submission" date="2019-08" db="EMBL/GenBank/DDBJ databases">
        <authorList>
            <person name="Kucharzyk K."/>
            <person name="Murdoch R.W."/>
            <person name="Higgins S."/>
            <person name="Loffler F."/>
        </authorList>
    </citation>
    <scope>NUCLEOTIDE SEQUENCE</scope>
</reference>
<accession>A0A645JIP6</accession>
<organism evidence="1">
    <name type="scientific">bioreactor metagenome</name>
    <dbReference type="NCBI Taxonomy" id="1076179"/>
    <lineage>
        <taxon>unclassified sequences</taxon>
        <taxon>metagenomes</taxon>
        <taxon>ecological metagenomes</taxon>
    </lineage>
</organism>
<evidence type="ECO:0000313" key="1">
    <source>
        <dbReference type="EMBL" id="MPN62569.1"/>
    </source>
</evidence>
<dbReference type="EMBL" id="VSSQ01140745">
    <property type="protein sequence ID" value="MPN62569.1"/>
    <property type="molecule type" value="Genomic_DNA"/>
</dbReference>
<dbReference type="AlphaFoldDB" id="A0A645JIP6"/>
<name>A0A645JIP6_9ZZZZ</name>
<comment type="caution">
    <text evidence="1">The sequence shown here is derived from an EMBL/GenBank/DDBJ whole genome shotgun (WGS) entry which is preliminary data.</text>
</comment>
<proteinExistence type="predicted"/>
<gene>
    <name evidence="1" type="ORF">SDC9_210318</name>
</gene>